<dbReference type="InterPro" id="IPR027417">
    <property type="entry name" value="P-loop_NTPase"/>
</dbReference>
<evidence type="ECO:0000259" key="7">
    <source>
        <dbReference type="PROSITE" id="PS50893"/>
    </source>
</evidence>
<keyword evidence="6" id="KW-0472">Membrane</keyword>
<dbReference type="PROSITE" id="PS50893">
    <property type="entry name" value="ABC_TRANSPORTER_2"/>
    <property type="match status" value="1"/>
</dbReference>
<dbReference type="SUPFAM" id="SSF52540">
    <property type="entry name" value="P-loop containing nucleoside triphosphate hydrolases"/>
    <property type="match status" value="1"/>
</dbReference>
<gene>
    <name evidence="8" type="primary">ccmA</name>
    <name evidence="8" type="ORF">LJ739_00875</name>
</gene>
<evidence type="ECO:0000256" key="2">
    <source>
        <dbReference type="ARBA" id="ARBA00022741"/>
    </source>
</evidence>
<evidence type="ECO:0000256" key="1">
    <source>
        <dbReference type="ARBA" id="ARBA00022448"/>
    </source>
</evidence>
<evidence type="ECO:0000313" key="9">
    <source>
        <dbReference type="Proteomes" id="UP001520878"/>
    </source>
</evidence>
<dbReference type="Pfam" id="PF00005">
    <property type="entry name" value="ABC_tran"/>
    <property type="match status" value="1"/>
</dbReference>
<evidence type="ECO:0000256" key="6">
    <source>
        <dbReference type="ARBA" id="ARBA00023136"/>
    </source>
</evidence>
<dbReference type="NCBIfam" id="TIGR01189">
    <property type="entry name" value="ccmA"/>
    <property type="match status" value="1"/>
</dbReference>
<keyword evidence="9" id="KW-1185">Reference proteome</keyword>
<dbReference type="NCBIfam" id="NF010061">
    <property type="entry name" value="PRK13538.1"/>
    <property type="match status" value="1"/>
</dbReference>
<feature type="domain" description="ABC transporter" evidence="7">
    <location>
        <begin position="4"/>
        <end position="209"/>
    </location>
</feature>
<keyword evidence="5" id="KW-1278">Translocase</keyword>
<dbReference type="InterPro" id="IPR003439">
    <property type="entry name" value="ABC_transporter-like_ATP-bd"/>
</dbReference>
<proteinExistence type="predicted"/>
<dbReference type="Gene3D" id="3.40.50.300">
    <property type="entry name" value="P-loop containing nucleotide triphosphate hydrolases"/>
    <property type="match status" value="1"/>
</dbReference>
<name>A0ABS8G2H9_9ALTE</name>
<evidence type="ECO:0000313" key="8">
    <source>
        <dbReference type="EMBL" id="MCC2614789.1"/>
    </source>
</evidence>
<comment type="caution">
    <text evidence="8">The sequence shown here is derived from an EMBL/GenBank/DDBJ whole genome shotgun (WGS) entry which is preliminary data.</text>
</comment>
<reference evidence="8 9" key="1">
    <citation type="submission" date="2021-10" db="EMBL/GenBank/DDBJ databases">
        <title>Draft genome of Aestuariibacter halophilus JC2043.</title>
        <authorList>
            <person name="Emsley S.A."/>
            <person name="Pfannmuller K.M."/>
            <person name="Ushijima B."/>
            <person name="Saw J.H."/>
            <person name="Videau P."/>
        </authorList>
    </citation>
    <scope>NUCLEOTIDE SEQUENCE [LARGE SCALE GENOMIC DNA]</scope>
    <source>
        <strain evidence="8 9">JC2043</strain>
    </source>
</reference>
<keyword evidence="1" id="KW-0813">Transport</keyword>
<dbReference type="PANTHER" id="PTHR43499">
    <property type="entry name" value="ABC TRANSPORTER I FAMILY MEMBER 1"/>
    <property type="match status" value="1"/>
</dbReference>
<dbReference type="SMART" id="SM00382">
    <property type="entry name" value="AAA"/>
    <property type="match status" value="1"/>
</dbReference>
<dbReference type="RefSeq" id="WP_229156707.1">
    <property type="nucleotide sequence ID" value="NZ_JAJEWP010000001.1"/>
</dbReference>
<dbReference type="PANTHER" id="PTHR43499:SF1">
    <property type="entry name" value="ABC TRANSPORTER I FAMILY MEMBER 1"/>
    <property type="match status" value="1"/>
</dbReference>
<keyword evidence="2" id="KW-0547">Nucleotide-binding</keyword>
<accession>A0ABS8G2H9</accession>
<organism evidence="8 9">
    <name type="scientific">Fluctibacter halophilus</name>
    <dbReference type="NCBI Taxonomy" id="226011"/>
    <lineage>
        <taxon>Bacteria</taxon>
        <taxon>Pseudomonadati</taxon>
        <taxon>Pseudomonadota</taxon>
        <taxon>Gammaproteobacteria</taxon>
        <taxon>Alteromonadales</taxon>
        <taxon>Alteromonadaceae</taxon>
        <taxon>Fluctibacter</taxon>
    </lineage>
</organism>
<evidence type="ECO:0000256" key="4">
    <source>
        <dbReference type="ARBA" id="ARBA00022840"/>
    </source>
</evidence>
<dbReference type="EMBL" id="JAJEWP010000001">
    <property type="protein sequence ID" value="MCC2614789.1"/>
    <property type="molecule type" value="Genomic_DNA"/>
</dbReference>
<protein>
    <submittedName>
        <fullName evidence="8">Cytochrome c biogenesis heme-transporting ATPase CcmA</fullName>
    </submittedName>
</protein>
<evidence type="ECO:0000256" key="3">
    <source>
        <dbReference type="ARBA" id="ARBA00022748"/>
    </source>
</evidence>
<evidence type="ECO:0000256" key="5">
    <source>
        <dbReference type="ARBA" id="ARBA00022967"/>
    </source>
</evidence>
<keyword evidence="4" id="KW-0067">ATP-binding</keyword>
<keyword evidence="3" id="KW-0201">Cytochrome c-type biogenesis</keyword>
<dbReference type="InterPro" id="IPR005895">
    <property type="entry name" value="ABC_transptr_haem_export_CcmA"/>
</dbReference>
<dbReference type="Proteomes" id="UP001520878">
    <property type="component" value="Unassembled WGS sequence"/>
</dbReference>
<dbReference type="InterPro" id="IPR003593">
    <property type="entry name" value="AAA+_ATPase"/>
</dbReference>
<sequence length="209" mass="23176">MVVLSGHQLACRKKDRVLFSQLDISVGQGQLWYVRGPNGAGKTSLLRILVGLSEAAEGQVFFHGQPLHDARHEFHQALMFLGHKLGLNRTLNALENLSFWCQQNGLQVSQETLYQRLALWGLVGLETIPVSELSAGQQRRVALCRLGLKPDAQLWVLDEPYTALDVDGIALLDAGILAHLQQGGAVIMTSHQPLSIEWTVEHLVLEYQI</sequence>